<organism evidence="1 2">
    <name type="scientific">Marinomonas piezotolerans</name>
    <dbReference type="NCBI Taxonomy" id="2213058"/>
    <lineage>
        <taxon>Bacteria</taxon>
        <taxon>Pseudomonadati</taxon>
        <taxon>Pseudomonadota</taxon>
        <taxon>Gammaproteobacteria</taxon>
        <taxon>Oceanospirillales</taxon>
        <taxon>Oceanospirillaceae</taxon>
        <taxon>Marinomonas</taxon>
    </lineage>
</organism>
<dbReference type="EMBL" id="QKRA01000001">
    <property type="protein sequence ID" value="RDL46195.1"/>
    <property type="molecule type" value="Genomic_DNA"/>
</dbReference>
<sequence length="106" mass="11708">MKSDNEIVFNLLDQYLNGKQLTRAELVLMRNSGITSNIEDLLVKGPKLGSASKKKLNKLLNMITSLNGKKLQKKQFSPMYQGLKDYNQELCSSVSGGGTNGTGKKR</sequence>
<keyword evidence="2" id="KW-1185">Reference proteome</keyword>
<evidence type="ECO:0000313" key="2">
    <source>
        <dbReference type="Proteomes" id="UP000254326"/>
    </source>
</evidence>
<protein>
    <submittedName>
        <fullName evidence="1">Uncharacterized protein</fullName>
    </submittedName>
</protein>
<comment type="caution">
    <text evidence="1">The sequence shown here is derived from an EMBL/GenBank/DDBJ whole genome shotgun (WGS) entry which is preliminary data.</text>
</comment>
<gene>
    <name evidence="1" type="ORF">DN730_03930</name>
</gene>
<evidence type="ECO:0000313" key="1">
    <source>
        <dbReference type="EMBL" id="RDL46195.1"/>
    </source>
</evidence>
<dbReference type="Proteomes" id="UP000254326">
    <property type="component" value="Unassembled WGS sequence"/>
</dbReference>
<proteinExistence type="predicted"/>
<name>A0A370UEP2_9GAMM</name>
<dbReference type="RefSeq" id="WP_115466781.1">
    <property type="nucleotide sequence ID" value="NZ_QKRA01000001.1"/>
</dbReference>
<dbReference type="AlphaFoldDB" id="A0A370UEP2"/>
<reference evidence="1 2" key="1">
    <citation type="submission" date="2018-06" db="EMBL/GenBank/DDBJ databases">
        <title>Marinomonas sp. YLB-05 draft genome sequence.</title>
        <authorList>
            <person name="Yu L."/>
            <person name="Tang X."/>
        </authorList>
    </citation>
    <scope>NUCLEOTIDE SEQUENCE [LARGE SCALE GENOMIC DNA]</scope>
    <source>
        <strain evidence="1 2">YLB-05</strain>
    </source>
</reference>
<accession>A0A370UEP2</accession>